<evidence type="ECO:0000313" key="2">
    <source>
        <dbReference type="EMBL" id="KAF1833004.1"/>
    </source>
</evidence>
<dbReference type="OrthoDB" id="3799259at2759"/>
<dbReference type="AlphaFoldDB" id="A0A6A5KEW0"/>
<name>A0A6A5KEW0_9PLEO</name>
<evidence type="ECO:0000256" key="1">
    <source>
        <dbReference type="SAM" id="MobiDB-lite"/>
    </source>
</evidence>
<evidence type="ECO:0000313" key="3">
    <source>
        <dbReference type="Proteomes" id="UP000800040"/>
    </source>
</evidence>
<feature type="region of interest" description="Disordered" evidence="1">
    <location>
        <begin position="681"/>
        <end position="731"/>
    </location>
</feature>
<dbReference type="Proteomes" id="UP000800040">
    <property type="component" value="Unassembled WGS sequence"/>
</dbReference>
<sequence>MATSPPNTSLKNMRDFFTRDKEKLPTDVKHALALLQLSGLDELEERFLGTDAFLKPWAVFRDSIFLVQPDAMPNATAVARTDDDKEISRQDLLWFYTQFDEGTRRSDPSAYLYSDDYAVIDKSEWGVEAYEKHLFVWLLQVLKVGKARNPWGFAFFELQSVCTAWEAVLVPIVNVVRASYDVKGRRHYGRIALFIEDRCPSGLAFPQGNVSRPEGSLLSPTPYRVVSVPRRATGDDGTIPQQHIGGVGVLTRKHYDEAEKELRTVYPQYGGLVERPKFKHAMDEWLAEQRARADRRRAAERAGEVSSFQQVLSRDSSRSPVKSPIKVNKRQAKEGGSPIKRYSDSIRRSLSRGMAKMAPKEEPKSPLHGVTRQLYFPDVAPPAHASRTGILPSTDSFASFQSSDTTVVTPWPRPDAQRKPSEQSVYTSDCNSNPYDLFDMQAQRGRSNTGGSVFSPMGQLSAIPQPLHRETDRSDVNTPMASVQDKSYADVRMPSYEGNGWQEEISLTKLDTVRKNARTPDDSRKAKPPTRLPGPIQPAPYAGHLRVASKDIYHKAPAAIPKPPQPVAWPGNSPPYTTGWPGMEDEFEFTPPIPSKSPERWNGNRGHTSGSRSQQLVGTELGDSMARIVSKDNIRAALGGDPRDNSEEDLTLPPQIQMLQGPSRTMTPGGTRLQTYNKNLFPRKDERKGTPVSEWVGADRSRYTPGGSYEMGMEKSQEARKGTGVNDGQYSEDYLGYKKLEEMRNRLEEVRNR</sequence>
<keyword evidence="3" id="KW-1185">Reference proteome</keyword>
<gene>
    <name evidence="2" type="ORF">BDW02DRAFT_570504</name>
</gene>
<feature type="region of interest" description="Disordered" evidence="1">
    <location>
        <begin position="589"/>
        <end position="615"/>
    </location>
</feature>
<feature type="compositionally biased region" description="Basic and acidic residues" evidence="1">
    <location>
        <begin position="515"/>
        <end position="525"/>
    </location>
</feature>
<feature type="compositionally biased region" description="Polar residues" evidence="1">
    <location>
        <begin position="391"/>
        <end position="408"/>
    </location>
</feature>
<reference evidence="2" key="1">
    <citation type="submission" date="2020-01" db="EMBL/GenBank/DDBJ databases">
        <authorList>
            <consortium name="DOE Joint Genome Institute"/>
            <person name="Haridas S."/>
            <person name="Albert R."/>
            <person name="Binder M."/>
            <person name="Bloem J."/>
            <person name="Labutti K."/>
            <person name="Salamov A."/>
            <person name="Andreopoulos B."/>
            <person name="Baker S.E."/>
            <person name="Barry K."/>
            <person name="Bills G."/>
            <person name="Bluhm B.H."/>
            <person name="Cannon C."/>
            <person name="Castanera R."/>
            <person name="Culley D.E."/>
            <person name="Daum C."/>
            <person name="Ezra D."/>
            <person name="Gonzalez J.B."/>
            <person name="Henrissat B."/>
            <person name="Kuo A."/>
            <person name="Liang C."/>
            <person name="Lipzen A."/>
            <person name="Lutzoni F."/>
            <person name="Magnuson J."/>
            <person name="Mondo S."/>
            <person name="Nolan M."/>
            <person name="Ohm R."/>
            <person name="Pangilinan J."/>
            <person name="Park H.-J."/>
            <person name="Ramirez L."/>
            <person name="Alfaro M."/>
            <person name="Sun H."/>
            <person name="Tritt A."/>
            <person name="Yoshinaga Y."/>
            <person name="Zwiers L.-H."/>
            <person name="Turgeon B.G."/>
            <person name="Goodwin S.B."/>
            <person name="Spatafora J.W."/>
            <person name="Crous P.W."/>
            <person name="Grigoriev I.V."/>
        </authorList>
    </citation>
    <scope>NUCLEOTIDE SEQUENCE</scope>
    <source>
        <strain evidence="2">P77</strain>
    </source>
</reference>
<protein>
    <submittedName>
        <fullName evidence="2">Uncharacterized protein</fullName>
    </submittedName>
</protein>
<feature type="region of interest" description="Disordered" evidence="1">
    <location>
        <begin position="297"/>
        <end position="346"/>
    </location>
</feature>
<feature type="compositionally biased region" description="Polar residues" evidence="1">
    <location>
        <begin position="306"/>
        <end position="320"/>
    </location>
</feature>
<feature type="region of interest" description="Disordered" evidence="1">
    <location>
        <begin position="515"/>
        <end position="540"/>
    </location>
</feature>
<accession>A0A6A5KEW0</accession>
<feature type="compositionally biased region" description="Basic and acidic residues" evidence="1">
    <location>
        <begin position="712"/>
        <end position="721"/>
    </location>
</feature>
<feature type="compositionally biased region" description="Polar residues" evidence="1">
    <location>
        <begin position="605"/>
        <end position="615"/>
    </location>
</feature>
<organism evidence="2 3">
    <name type="scientific">Decorospora gaudefroyi</name>
    <dbReference type="NCBI Taxonomy" id="184978"/>
    <lineage>
        <taxon>Eukaryota</taxon>
        <taxon>Fungi</taxon>
        <taxon>Dikarya</taxon>
        <taxon>Ascomycota</taxon>
        <taxon>Pezizomycotina</taxon>
        <taxon>Dothideomycetes</taxon>
        <taxon>Pleosporomycetidae</taxon>
        <taxon>Pleosporales</taxon>
        <taxon>Pleosporineae</taxon>
        <taxon>Pleosporaceae</taxon>
        <taxon>Decorospora</taxon>
    </lineage>
</organism>
<dbReference type="EMBL" id="ML975327">
    <property type="protein sequence ID" value="KAF1833004.1"/>
    <property type="molecule type" value="Genomic_DNA"/>
</dbReference>
<proteinExistence type="predicted"/>
<feature type="region of interest" description="Disordered" evidence="1">
    <location>
        <begin position="386"/>
        <end position="428"/>
    </location>
</feature>